<dbReference type="Proteomes" id="UP000746471">
    <property type="component" value="Unassembled WGS sequence"/>
</dbReference>
<organism evidence="4 5">
    <name type="scientific">Fusibacter paucivorans</name>
    <dbReference type="NCBI Taxonomy" id="76009"/>
    <lineage>
        <taxon>Bacteria</taxon>
        <taxon>Bacillati</taxon>
        <taxon>Bacillota</taxon>
        <taxon>Clostridia</taxon>
        <taxon>Eubacteriales</taxon>
        <taxon>Eubacteriales Family XII. Incertae Sedis</taxon>
        <taxon>Fusibacter</taxon>
    </lineage>
</organism>
<dbReference type="InterPro" id="IPR015402">
    <property type="entry name" value="DUF1980"/>
</dbReference>
<feature type="transmembrane region" description="Helical" evidence="1">
    <location>
        <begin position="40"/>
        <end position="57"/>
    </location>
</feature>
<dbReference type="Pfam" id="PF09323">
    <property type="entry name" value="DUF1980"/>
    <property type="match status" value="1"/>
</dbReference>
<proteinExistence type="predicted"/>
<protein>
    <submittedName>
        <fullName evidence="4">TIGR03943 family protein</fullName>
    </submittedName>
</protein>
<evidence type="ECO:0000259" key="3">
    <source>
        <dbReference type="Pfam" id="PF21537"/>
    </source>
</evidence>
<keyword evidence="1" id="KW-0472">Membrane</keyword>
<evidence type="ECO:0000259" key="2">
    <source>
        <dbReference type="Pfam" id="PF09323"/>
    </source>
</evidence>
<comment type="caution">
    <text evidence="4">The sequence shown here is derived from an EMBL/GenBank/DDBJ whole genome shotgun (WGS) entry which is preliminary data.</text>
</comment>
<accession>A0ABS5PJ35</accession>
<reference evidence="4 5" key="1">
    <citation type="submission" date="2021-05" db="EMBL/GenBank/DDBJ databases">
        <title>Fusibacter ferrireducens sp. nov., an anaerobic, sulfur- and Fe-reducing bacterium isolated from the mangrove sediment.</title>
        <authorList>
            <person name="Qiu D."/>
        </authorList>
    </citation>
    <scope>NUCLEOTIDE SEQUENCE [LARGE SCALE GENOMIC DNA]</scope>
    <source>
        <strain evidence="4 5">DSM 12116</strain>
    </source>
</reference>
<evidence type="ECO:0000313" key="5">
    <source>
        <dbReference type="Proteomes" id="UP000746471"/>
    </source>
</evidence>
<feature type="domain" description="DUF1980" evidence="3">
    <location>
        <begin position="158"/>
        <end position="288"/>
    </location>
</feature>
<sequence length="289" mass="32366">MKFHFSMQSILEGLSEAAFAITLFYLVASDRYLSYVTPSVKPYLYFTVLMLLLWAVSSGKMKRLTYKTRYAHCFVLLLPLLVILVPHKPIQTNSRYSDTSAFFQSEPISAMSIDQQASVYFDDDEAIASPLEAVAMTTLEDAVVDNQVEESRQTEARTEMQTEIRTVAQEDAEKRVIVGNDEFYNRLNAIYRDPSHYNGYEIIVTGFVLNNMDALDEDTFIPARLAMVCCAADLTPIGMPCKYKGASGLKTDSWVTVSGVINIGEDGQPFIDAVDIAPAEPVEAYVYPY</sequence>
<dbReference type="InterPro" id="IPR052955">
    <property type="entry name" value="UPF0703_membrane_permease"/>
</dbReference>
<dbReference type="PANTHER" id="PTHR40047">
    <property type="entry name" value="UPF0703 PROTEIN YCGQ"/>
    <property type="match status" value="1"/>
</dbReference>
<evidence type="ECO:0000256" key="1">
    <source>
        <dbReference type="SAM" id="Phobius"/>
    </source>
</evidence>
<gene>
    <name evidence="4" type="ORF">KHM83_00260</name>
</gene>
<keyword evidence="1" id="KW-0812">Transmembrane</keyword>
<name>A0ABS5PJ35_9FIRM</name>
<dbReference type="Pfam" id="PF21537">
    <property type="entry name" value="DUF1980_C"/>
    <property type="match status" value="1"/>
</dbReference>
<dbReference type="InterPro" id="IPR048447">
    <property type="entry name" value="DUF1980_C"/>
</dbReference>
<dbReference type="NCBIfam" id="TIGR03943">
    <property type="entry name" value="TIGR03943 family putative permease subunit"/>
    <property type="match status" value="1"/>
</dbReference>
<dbReference type="RefSeq" id="WP_213234888.1">
    <property type="nucleotide sequence ID" value="NZ_JAHBCL010000001.1"/>
</dbReference>
<feature type="transmembrane region" description="Helical" evidence="1">
    <location>
        <begin position="69"/>
        <end position="87"/>
    </location>
</feature>
<dbReference type="InterPro" id="IPR048493">
    <property type="entry name" value="DUF1980_N"/>
</dbReference>
<dbReference type="PANTHER" id="PTHR40047:SF1">
    <property type="entry name" value="UPF0703 PROTEIN YCGQ"/>
    <property type="match status" value="1"/>
</dbReference>
<keyword evidence="1" id="KW-1133">Transmembrane helix</keyword>
<evidence type="ECO:0000313" key="4">
    <source>
        <dbReference type="EMBL" id="MBS7525099.1"/>
    </source>
</evidence>
<keyword evidence="5" id="KW-1185">Reference proteome</keyword>
<dbReference type="EMBL" id="JAHBCL010000001">
    <property type="protein sequence ID" value="MBS7525099.1"/>
    <property type="molecule type" value="Genomic_DNA"/>
</dbReference>
<feature type="domain" description="DUF1980" evidence="2">
    <location>
        <begin position="13"/>
        <end position="93"/>
    </location>
</feature>